<keyword evidence="8" id="KW-0418">Kinase</keyword>
<evidence type="ECO:0000256" key="10">
    <source>
        <dbReference type="ARBA" id="ARBA00022989"/>
    </source>
</evidence>
<dbReference type="EMBL" id="CM031831">
    <property type="protein sequence ID" value="KAG6703362.1"/>
    <property type="molecule type" value="Genomic_DNA"/>
</dbReference>
<name>A0A922EIP2_CARIL</name>
<dbReference type="Proteomes" id="UP000811246">
    <property type="component" value="Chromosome 7"/>
</dbReference>
<dbReference type="AlphaFoldDB" id="A0A922EIP2"/>
<evidence type="ECO:0000313" key="17">
    <source>
        <dbReference type="EMBL" id="KAG6703362.1"/>
    </source>
</evidence>
<reference evidence="17" key="1">
    <citation type="submission" date="2021-01" db="EMBL/GenBank/DDBJ databases">
        <authorList>
            <person name="Lovell J.T."/>
            <person name="Bentley N."/>
            <person name="Bhattarai G."/>
            <person name="Jenkins J.W."/>
            <person name="Sreedasyam A."/>
            <person name="Alarcon Y."/>
            <person name="Bock C."/>
            <person name="Boston L."/>
            <person name="Carlson J."/>
            <person name="Cervantes K."/>
            <person name="Clermont K."/>
            <person name="Krom N."/>
            <person name="Kubenka K."/>
            <person name="Mamidi S."/>
            <person name="Mattison C."/>
            <person name="Monteros M."/>
            <person name="Pisani C."/>
            <person name="Plott C."/>
            <person name="Rajasekar S."/>
            <person name="Rhein H.S."/>
            <person name="Rohla C."/>
            <person name="Song M."/>
            <person name="Hilaire R.S."/>
            <person name="Shu S."/>
            <person name="Wells L."/>
            <person name="Wang X."/>
            <person name="Webber J."/>
            <person name="Heerema R.J."/>
            <person name="Klein P."/>
            <person name="Conner P."/>
            <person name="Grauke L."/>
            <person name="Grimwood J."/>
            <person name="Schmutz J."/>
            <person name="Randall J.J."/>
        </authorList>
    </citation>
    <scope>NUCLEOTIDE SEQUENCE</scope>
    <source>
        <tissue evidence="17">Leaf</tissue>
    </source>
</reference>
<sequence length="782" mass="85551">MEGRSIPSTLFKCKHLQSLDLSSNNFKGSVPLEVGNLTMLLDLDLSNNNFNGTHACLFLFLNTNSFTGTIPSSLFKCKWLQTLYLFVNNFTGSLSPEIGNFTMLRVGAIPSEISYLQKLKFMNIGNNGFAGSIPFKIFNISTLQSMGMVLNNLTGHLPSNVGLFLPNLHTLTLGGNELSGTLIVLGLSQNSFLGLIPKTLGNLRLLQTLNLENNNLAVESLELESFFSDLSNCIYLRTLALSKNQLNGILPRDIPIEIGNLSQLIFFILSNNYLLGTIPTAIGKLKGHIPPSLCHLGSLGALSLVDNEISGDISTCINDLTSLRSVFLGFNQLTSTFPLSLWSLTDLLEIRNMKVLTTLNLSRNHLSGEITKTIGGLKSLVYLSLAFNQLEGSIPTIFGELVSLKILDLSNNNLSREIPVSLEAFLYLKNINVFFNKLSGEIPTRGPFVHFSAASFMSNNALCGVARLQVPPCQSGAPRTKKAKRASGILKYLLPIMGSMIVILCLVFALKKCKKRNSKLPTDEDTSPLATWRRISHQEVLQATEGFSANNLLGEGSFGSVYKGLLLDGKIVAIKVLKLHVEGAFNSFNIECEVLSNTHHRNLVKIVSVCSKNDFKAIVLEYMCDAPKSPRTNTGKSRRPDDDITGHHPIDVCQDGTLNIMIDVATALEYLHLGYSIPIVHSDLKPSNVLLDEDMVGHVADFGISKLLDNGASLMKTMTLTTIGYMAPEYGSEGIISTSGNVYSFGILILETFTRKKPTNSLARSVLEVSLKCLIHLNRELV</sequence>
<keyword evidence="4 15" id="KW-0812">Transmembrane</keyword>
<dbReference type="InterPro" id="IPR001611">
    <property type="entry name" value="Leu-rich_rpt"/>
</dbReference>
<keyword evidence="7 13" id="KW-0547">Nucleotide-binding</keyword>
<dbReference type="PROSITE" id="PS50011">
    <property type="entry name" value="PROTEIN_KINASE_DOM"/>
    <property type="match status" value="1"/>
</dbReference>
<dbReference type="InterPro" id="IPR003591">
    <property type="entry name" value="Leu-rich_rpt_typical-subtyp"/>
</dbReference>
<proteinExistence type="predicted"/>
<evidence type="ECO:0000256" key="3">
    <source>
        <dbReference type="ARBA" id="ARBA00022679"/>
    </source>
</evidence>
<keyword evidence="2" id="KW-0433">Leucine-rich repeat</keyword>
<feature type="compositionally biased region" description="Basic and acidic residues" evidence="14">
    <location>
        <begin position="638"/>
        <end position="648"/>
    </location>
</feature>
<evidence type="ECO:0000256" key="11">
    <source>
        <dbReference type="ARBA" id="ARBA00023136"/>
    </source>
</evidence>
<dbReference type="SMART" id="SM00220">
    <property type="entry name" value="S_TKc"/>
    <property type="match status" value="1"/>
</dbReference>
<feature type="binding site" evidence="13">
    <location>
        <position position="575"/>
    </location>
    <ligand>
        <name>ATP</name>
        <dbReference type="ChEBI" id="CHEBI:30616"/>
    </ligand>
</feature>
<evidence type="ECO:0000259" key="16">
    <source>
        <dbReference type="PROSITE" id="PS50011"/>
    </source>
</evidence>
<dbReference type="GO" id="GO:0005524">
    <property type="term" value="F:ATP binding"/>
    <property type="evidence" value="ECO:0007669"/>
    <property type="project" value="UniProtKB-UniRule"/>
</dbReference>
<keyword evidence="5" id="KW-0732">Signal</keyword>
<keyword evidence="9 13" id="KW-0067">ATP-binding</keyword>
<dbReference type="GO" id="GO:0004672">
    <property type="term" value="F:protein kinase activity"/>
    <property type="evidence" value="ECO:0007669"/>
    <property type="project" value="InterPro"/>
</dbReference>
<dbReference type="InterPro" id="IPR051809">
    <property type="entry name" value="Plant_receptor-like_S/T_kinase"/>
</dbReference>
<evidence type="ECO:0000256" key="1">
    <source>
        <dbReference type="ARBA" id="ARBA00004167"/>
    </source>
</evidence>
<keyword evidence="3" id="KW-0808">Transferase</keyword>
<keyword evidence="11 15" id="KW-0472">Membrane</keyword>
<evidence type="ECO:0000256" key="15">
    <source>
        <dbReference type="SAM" id="Phobius"/>
    </source>
</evidence>
<evidence type="ECO:0000256" key="6">
    <source>
        <dbReference type="ARBA" id="ARBA00022737"/>
    </source>
</evidence>
<accession>A0A922EIP2</accession>
<dbReference type="FunFam" id="3.80.10.10:FF:000041">
    <property type="entry name" value="LRR receptor-like serine/threonine-protein kinase ERECTA"/>
    <property type="match status" value="1"/>
</dbReference>
<gene>
    <name evidence="17" type="ORF">I3842_07G081100</name>
</gene>
<dbReference type="InterPro" id="IPR008271">
    <property type="entry name" value="Ser/Thr_kinase_AS"/>
</dbReference>
<feature type="region of interest" description="Disordered" evidence="14">
    <location>
        <begin position="628"/>
        <end position="648"/>
    </location>
</feature>
<dbReference type="FunFam" id="3.80.10.10:FF:000095">
    <property type="entry name" value="LRR receptor-like serine/threonine-protein kinase GSO1"/>
    <property type="match status" value="1"/>
</dbReference>
<comment type="subcellular location">
    <subcellularLocation>
        <location evidence="1">Membrane</location>
        <topology evidence="1">Single-pass membrane protein</topology>
    </subcellularLocation>
</comment>
<dbReference type="Pfam" id="PF00560">
    <property type="entry name" value="LRR_1"/>
    <property type="match status" value="6"/>
</dbReference>
<dbReference type="PANTHER" id="PTHR27008:SF585">
    <property type="entry name" value="PROTEIN KINASE DOMAIN-CONTAINING PROTEIN"/>
    <property type="match status" value="1"/>
</dbReference>
<evidence type="ECO:0000256" key="8">
    <source>
        <dbReference type="ARBA" id="ARBA00022777"/>
    </source>
</evidence>
<protein>
    <recommendedName>
        <fullName evidence="16">Protein kinase domain-containing protein</fullName>
    </recommendedName>
</protein>
<dbReference type="PROSITE" id="PS00108">
    <property type="entry name" value="PROTEIN_KINASE_ST"/>
    <property type="match status" value="1"/>
</dbReference>
<evidence type="ECO:0000313" key="18">
    <source>
        <dbReference type="Proteomes" id="UP000811246"/>
    </source>
</evidence>
<dbReference type="InterPro" id="IPR017441">
    <property type="entry name" value="Protein_kinase_ATP_BS"/>
</dbReference>
<evidence type="ECO:0000256" key="14">
    <source>
        <dbReference type="SAM" id="MobiDB-lite"/>
    </source>
</evidence>
<evidence type="ECO:0000256" key="5">
    <source>
        <dbReference type="ARBA" id="ARBA00022729"/>
    </source>
</evidence>
<evidence type="ECO:0000256" key="2">
    <source>
        <dbReference type="ARBA" id="ARBA00022614"/>
    </source>
</evidence>
<feature type="domain" description="Protein kinase" evidence="16">
    <location>
        <begin position="547"/>
        <end position="782"/>
    </location>
</feature>
<keyword evidence="6" id="KW-0677">Repeat</keyword>
<evidence type="ECO:0000256" key="13">
    <source>
        <dbReference type="PROSITE-ProRule" id="PRU10141"/>
    </source>
</evidence>
<evidence type="ECO:0000256" key="9">
    <source>
        <dbReference type="ARBA" id="ARBA00022840"/>
    </source>
</evidence>
<feature type="transmembrane region" description="Helical" evidence="15">
    <location>
        <begin position="489"/>
        <end position="510"/>
    </location>
</feature>
<dbReference type="FunFam" id="3.30.200.20:FF:000661">
    <property type="entry name" value="Serine-threonine protein kinase plant-type"/>
    <property type="match status" value="1"/>
</dbReference>
<evidence type="ECO:0000256" key="12">
    <source>
        <dbReference type="ARBA" id="ARBA00023180"/>
    </source>
</evidence>
<dbReference type="GO" id="GO:0016020">
    <property type="term" value="C:membrane"/>
    <property type="evidence" value="ECO:0007669"/>
    <property type="project" value="UniProtKB-SubCell"/>
</dbReference>
<dbReference type="PANTHER" id="PTHR27008">
    <property type="entry name" value="OS04G0122200 PROTEIN"/>
    <property type="match status" value="1"/>
</dbReference>
<keyword evidence="10 15" id="KW-1133">Transmembrane helix</keyword>
<evidence type="ECO:0000256" key="7">
    <source>
        <dbReference type="ARBA" id="ARBA00022741"/>
    </source>
</evidence>
<dbReference type="SMART" id="SM00369">
    <property type="entry name" value="LRR_TYP"/>
    <property type="match status" value="6"/>
</dbReference>
<dbReference type="Pfam" id="PF00069">
    <property type="entry name" value="Pkinase"/>
    <property type="match status" value="1"/>
</dbReference>
<comment type="caution">
    <text evidence="17">The sequence shown here is derived from an EMBL/GenBank/DDBJ whole genome shotgun (WGS) entry which is preliminary data.</text>
</comment>
<dbReference type="PROSITE" id="PS00107">
    <property type="entry name" value="PROTEIN_KINASE_ATP"/>
    <property type="match status" value="1"/>
</dbReference>
<dbReference type="InterPro" id="IPR000719">
    <property type="entry name" value="Prot_kinase_dom"/>
</dbReference>
<keyword evidence="12" id="KW-0325">Glycoprotein</keyword>
<organism evidence="17 18">
    <name type="scientific">Carya illinoinensis</name>
    <name type="common">Pecan</name>
    <dbReference type="NCBI Taxonomy" id="32201"/>
    <lineage>
        <taxon>Eukaryota</taxon>
        <taxon>Viridiplantae</taxon>
        <taxon>Streptophyta</taxon>
        <taxon>Embryophyta</taxon>
        <taxon>Tracheophyta</taxon>
        <taxon>Spermatophyta</taxon>
        <taxon>Magnoliopsida</taxon>
        <taxon>eudicotyledons</taxon>
        <taxon>Gunneridae</taxon>
        <taxon>Pentapetalae</taxon>
        <taxon>rosids</taxon>
        <taxon>fabids</taxon>
        <taxon>Fagales</taxon>
        <taxon>Juglandaceae</taxon>
        <taxon>Carya</taxon>
    </lineage>
</organism>
<evidence type="ECO:0000256" key="4">
    <source>
        <dbReference type="ARBA" id="ARBA00022692"/>
    </source>
</evidence>